<feature type="region of interest" description="Disordered" evidence="1">
    <location>
        <begin position="19"/>
        <end position="40"/>
    </location>
</feature>
<dbReference type="RefSeq" id="XP_007711471.1">
    <property type="nucleotide sequence ID" value="XM_007713281.1"/>
</dbReference>
<reference evidence="2 3" key="1">
    <citation type="journal article" date="2013" name="PLoS Genet.">
        <title>Comparative genome structure, secondary metabolite, and effector coding capacity across Cochliobolus pathogens.</title>
        <authorList>
            <person name="Condon B.J."/>
            <person name="Leng Y."/>
            <person name="Wu D."/>
            <person name="Bushley K.E."/>
            <person name="Ohm R.A."/>
            <person name="Otillar R."/>
            <person name="Martin J."/>
            <person name="Schackwitz W."/>
            <person name="Grimwood J."/>
            <person name="MohdZainudin N."/>
            <person name="Xue C."/>
            <person name="Wang R."/>
            <person name="Manning V.A."/>
            <person name="Dhillon B."/>
            <person name="Tu Z.J."/>
            <person name="Steffenson B.J."/>
            <person name="Salamov A."/>
            <person name="Sun H."/>
            <person name="Lowry S."/>
            <person name="LaButti K."/>
            <person name="Han J."/>
            <person name="Copeland A."/>
            <person name="Lindquist E."/>
            <person name="Barry K."/>
            <person name="Schmutz J."/>
            <person name="Baker S.E."/>
            <person name="Ciuffetti L.M."/>
            <person name="Grigoriev I.V."/>
            <person name="Zhong S."/>
            <person name="Turgeon B.G."/>
        </authorList>
    </citation>
    <scope>NUCLEOTIDE SEQUENCE [LARGE SCALE GENOMIC DNA]</scope>
    <source>
        <strain evidence="2 3">26-R-13</strain>
    </source>
</reference>
<dbReference type="HOGENOM" id="CLU_1586191_0_0_1"/>
<evidence type="ECO:0000256" key="1">
    <source>
        <dbReference type="SAM" id="MobiDB-lite"/>
    </source>
</evidence>
<gene>
    <name evidence="2" type="ORF">COCCADRAFT_94074</name>
</gene>
<dbReference type="GeneID" id="19153686"/>
<dbReference type="Proteomes" id="UP000053841">
    <property type="component" value="Unassembled WGS sequence"/>
</dbReference>
<sequence>MGGQCPTDDSCHTHPPAYTAGSVGVPCTRRTHHTHTRPPTTWQTQTHCIAMHVTCRSAGPGETANAPPLRAAGGHATQAASSTASPRHRHTHTPSPLLLLLLLLFSSSLHHSHALVHPLPPPHRRQTPAKAGAAALCPRAAILHAGRRPHDPPPSPWPPRVRFSWQRP</sequence>
<protein>
    <submittedName>
        <fullName evidence="2">Uncharacterized protein</fullName>
    </submittedName>
</protein>
<keyword evidence="3" id="KW-1185">Reference proteome</keyword>
<accession>W6Y9L7</accession>
<feature type="region of interest" description="Disordered" evidence="1">
    <location>
        <begin position="145"/>
        <end position="168"/>
    </location>
</feature>
<dbReference type="EMBL" id="KI964595">
    <property type="protein sequence ID" value="EUC34205.1"/>
    <property type="molecule type" value="Genomic_DNA"/>
</dbReference>
<proteinExistence type="predicted"/>
<evidence type="ECO:0000313" key="2">
    <source>
        <dbReference type="EMBL" id="EUC34205.1"/>
    </source>
</evidence>
<dbReference type="KEGG" id="bze:COCCADRAFT_94074"/>
<name>W6Y9L7_COCC2</name>
<organism evidence="2 3">
    <name type="scientific">Cochliobolus carbonum (strain 26-R-13)</name>
    <name type="common">Maize leaf spot fungus</name>
    <name type="synonym">Bipolaris zeicola</name>
    <dbReference type="NCBI Taxonomy" id="930089"/>
    <lineage>
        <taxon>Eukaryota</taxon>
        <taxon>Fungi</taxon>
        <taxon>Dikarya</taxon>
        <taxon>Ascomycota</taxon>
        <taxon>Pezizomycotina</taxon>
        <taxon>Dothideomycetes</taxon>
        <taxon>Pleosporomycetidae</taxon>
        <taxon>Pleosporales</taxon>
        <taxon>Pleosporineae</taxon>
        <taxon>Pleosporaceae</taxon>
        <taxon>Bipolaris</taxon>
    </lineage>
</organism>
<feature type="region of interest" description="Disordered" evidence="1">
    <location>
        <begin position="59"/>
        <end position="92"/>
    </location>
</feature>
<evidence type="ECO:0000313" key="3">
    <source>
        <dbReference type="Proteomes" id="UP000053841"/>
    </source>
</evidence>
<dbReference type="AlphaFoldDB" id="W6Y9L7"/>